<evidence type="ECO:0000313" key="1">
    <source>
        <dbReference type="EMBL" id="KIY63907.1"/>
    </source>
</evidence>
<organism evidence="1 2">
    <name type="scientific">Cylindrobasidium torrendii FP15055 ss-10</name>
    <dbReference type="NCBI Taxonomy" id="1314674"/>
    <lineage>
        <taxon>Eukaryota</taxon>
        <taxon>Fungi</taxon>
        <taxon>Dikarya</taxon>
        <taxon>Basidiomycota</taxon>
        <taxon>Agaricomycotina</taxon>
        <taxon>Agaricomycetes</taxon>
        <taxon>Agaricomycetidae</taxon>
        <taxon>Agaricales</taxon>
        <taxon>Marasmiineae</taxon>
        <taxon>Physalacriaceae</taxon>
        <taxon>Cylindrobasidium</taxon>
    </lineage>
</organism>
<dbReference type="EMBL" id="KN880665">
    <property type="protein sequence ID" value="KIY63907.1"/>
    <property type="molecule type" value="Genomic_DNA"/>
</dbReference>
<name>A0A0D7B0B4_9AGAR</name>
<keyword evidence="2" id="KW-1185">Reference proteome</keyword>
<dbReference type="AlphaFoldDB" id="A0A0D7B0B4"/>
<accession>A0A0D7B0B4</accession>
<evidence type="ECO:0000313" key="2">
    <source>
        <dbReference type="Proteomes" id="UP000054007"/>
    </source>
</evidence>
<reference evidence="1 2" key="1">
    <citation type="journal article" date="2015" name="Fungal Genet. Biol.">
        <title>Evolution of novel wood decay mechanisms in Agaricales revealed by the genome sequences of Fistulina hepatica and Cylindrobasidium torrendii.</title>
        <authorList>
            <person name="Floudas D."/>
            <person name="Held B.W."/>
            <person name="Riley R."/>
            <person name="Nagy L.G."/>
            <person name="Koehler G."/>
            <person name="Ransdell A.S."/>
            <person name="Younus H."/>
            <person name="Chow J."/>
            <person name="Chiniquy J."/>
            <person name="Lipzen A."/>
            <person name="Tritt A."/>
            <person name="Sun H."/>
            <person name="Haridas S."/>
            <person name="LaButti K."/>
            <person name="Ohm R.A."/>
            <person name="Kues U."/>
            <person name="Blanchette R.A."/>
            <person name="Grigoriev I.V."/>
            <person name="Minto R.E."/>
            <person name="Hibbett D.S."/>
        </authorList>
    </citation>
    <scope>NUCLEOTIDE SEQUENCE [LARGE SCALE GENOMIC DNA]</scope>
    <source>
        <strain evidence="1 2">FP15055 ss-10</strain>
    </source>
</reference>
<gene>
    <name evidence="1" type="ORF">CYLTODRAFT_120322</name>
</gene>
<sequence length="157" mass="17519">MFGGCLGGMTGVEFLVGRRSLGAVAYSSYPAGEIEDATLVSGHHESPTIPFFLSLAVRTTTSMYTMHVHSASPYRRACCTPAYGPTLIWLPYRPWWTSSLLRCTAQAICIQTNILRWSFPTLWRTGFVLEIFKLDKNWCSGTSRHDLMLLVPLLLGI</sequence>
<proteinExistence type="predicted"/>
<dbReference type="Proteomes" id="UP000054007">
    <property type="component" value="Unassembled WGS sequence"/>
</dbReference>
<protein>
    <submittedName>
        <fullName evidence="1">Uncharacterized protein</fullName>
    </submittedName>
</protein>